<accession>A0ABM4CI90</accession>
<comment type="similarity">
    <text evidence="1">Belongs to the metallo-dependent hydrolases superfamily. TatD-type hydrolase family.</text>
</comment>
<reference evidence="6" key="1">
    <citation type="submission" date="2025-08" db="UniProtKB">
        <authorList>
            <consortium name="RefSeq"/>
        </authorList>
    </citation>
    <scope>IDENTIFICATION</scope>
</reference>
<dbReference type="SUPFAM" id="SSF51556">
    <property type="entry name" value="Metallo-dependent hydrolases"/>
    <property type="match status" value="1"/>
</dbReference>
<gene>
    <name evidence="6" type="primary">LOC101240667</name>
</gene>
<dbReference type="Proteomes" id="UP001652625">
    <property type="component" value="Chromosome 09"/>
</dbReference>
<keyword evidence="5" id="KW-1185">Reference proteome</keyword>
<comment type="function">
    <text evidence="4">Exhibits 3'-exonuclease activities and apurinic/apyrimidinic (AP) endonuclease (in vitro). Show preferential AP endonuclease activity on double-stranded DNA substrates and 3'- exonuclease activity on single-stranded DNA.</text>
</comment>
<keyword evidence="3" id="KW-0378">Hydrolase</keyword>
<dbReference type="InterPro" id="IPR032466">
    <property type="entry name" value="Metal_Hydrolase"/>
</dbReference>
<evidence type="ECO:0000256" key="2">
    <source>
        <dbReference type="ARBA" id="ARBA00022723"/>
    </source>
</evidence>
<evidence type="ECO:0000256" key="3">
    <source>
        <dbReference type="ARBA" id="ARBA00022801"/>
    </source>
</evidence>
<dbReference type="GeneID" id="101240667"/>
<dbReference type="PANTHER" id="PTHR46317:SF1">
    <property type="entry name" value="HYDROLASE, TATD FAMILY"/>
    <property type="match status" value="1"/>
</dbReference>
<evidence type="ECO:0000256" key="4">
    <source>
        <dbReference type="ARBA" id="ARBA00093287"/>
    </source>
</evidence>
<dbReference type="Pfam" id="PF01026">
    <property type="entry name" value="TatD_DNase"/>
    <property type="match status" value="1"/>
</dbReference>
<dbReference type="InterPro" id="IPR001130">
    <property type="entry name" value="TatD-like"/>
</dbReference>
<dbReference type="CDD" id="cd01310">
    <property type="entry name" value="TatD_DNAse"/>
    <property type="match status" value="1"/>
</dbReference>
<dbReference type="PROSITE" id="PS01091">
    <property type="entry name" value="TATD_3"/>
    <property type="match status" value="1"/>
</dbReference>
<proteinExistence type="inferred from homology"/>
<dbReference type="PIRSF" id="PIRSF005902">
    <property type="entry name" value="DNase_TatD"/>
    <property type="match status" value="1"/>
</dbReference>
<dbReference type="Gene3D" id="3.20.20.140">
    <property type="entry name" value="Metal-dependent hydrolases"/>
    <property type="match status" value="1"/>
</dbReference>
<protein>
    <submittedName>
        <fullName evidence="6">Deoxyribonuclease TATDN3 isoform X3</fullName>
    </submittedName>
</protein>
<keyword evidence="2" id="KW-0479">Metal-binding</keyword>
<evidence type="ECO:0000313" key="5">
    <source>
        <dbReference type="Proteomes" id="UP001652625"/>
    </source>
</evidence>
<dbReference type="RefSeq" id="XP_065661449.1">
    <property type="nucleotide sequence ID" value="XM_065805377.1"/>
</dbReference>
<dbReference type="PANTHER" id="PTHR46317">
    <property type="entry name" value="HYDROLASE OF PHP SUPERFAMILY-RELATED PROTEIN"/>
    <property type="match status" value="1"/>
</dbReference>
<organism evidence="5 6">
    <name type="scientific">Hydra vulgaris</name>
    <name type="common">Hydra</name>
    <name type="synonym">Hydra attenuata</name>
    <dbReference type="NCBI Taxonomy" id="6087"/>
    <lineage>
        <taxon>Eukaryota</taxon>
        <taxon>Metazoa</taxon>
        <taxon>Cnidaria</taxon>
        <taxon>Hydrozoa</taxon>
        <taxon>Hydroidolina</taxon>
        <taxon>Anthoathecata</taxon>
        <taxon>Aplanulata</taxon>
        <taxon>Hydridae</taxon>
        <taxon>Hydra</taxon>
    </lineage>
</organism>
<name>A0ABM4CI90_HYDVU</name>
<sequence length="258" mass="28781">MIDVHCHISASEFSEDFNDLINEAKKVGVEAIVAVSEFPSDFQKVIKLSELYPNFIYPCIGVHPVQESNQSVSLETMQIAEKFIQDYNKILVGIGEIGLDFTPRYINSPTDKAVQRDVFQKQVALAKEYNLPVNVHSRSAGRPVIDLLIEQGATKVLLHAFDGKISVAIRGVEAGYYFSVPPCIVRSEQKQKLVAAIPLSNLLLETDAPALGPNITMRNVPANIMISCREVARIKNISFEEVFFQTSQNARKLFDKIK</sequence>
<dbReference type="InterPro" id="IPR018228">
    <property type="entry name" value="DNase_TatD-rel_CS"/>
</dbReference>
<evidence type="ECO:0000313" key="6">
    <source>
        <dbReference type="RefSeq" id="XP_065661449.1"/>
    </source>
</evidence>
<evidence type="ECO:0000256" key="1">
    <source>
        <dbReference type="ARBA" id="ARBA00009275"/>
    </source>
</evidence>